<gene>
    <name evidence="1" type="ORF">FW778_12400</name>
</gene>
<name>A0A5J5II22_9BACT</name>
<dbReference type="Proteomes" id="UP000326903">
    <property type="component" value="Unassembled WGS sequence"/>
</dbReference>
<protein>
    <submittedName>
        <fullName evidence="1">Uncharacterized protein</fullName>
    </submittedName>
</protein>
<sequence length="65" mass="7295">MFYGGTLLEGHWKNAVHKYLPYQVVENGNCYNGWMELSIDVPGEKVVLRNTAISKEANKIIKAGV</sequence>
<comment type="caution">
    <text evidence="1">The sequence shown here is derived from an EMBL/GenBank/DDBJ whole genome shotgun (WGS) entry which is preliminary data.</text>
</comment>
<evidence type="ECO:0000313" key="2">
    <source>
        <dbReference type="Proteomes" id="UP000326903"/>
    </source>
</evidence>
<organism evidence="1 2">
    <name type="scientific">Ginsengibacter hankyongi</name>
    <dbReference type="NCBI Taxonomy" id="2607284"/>
    <lineage>
        <taxon>Bacteria</taxon>
        <taxon>Pseudomonadati</taxon>
        <taxon>Bacteroidota</taxon>
        <taxon>Chitinophagia</taxon>
        <taxon>Chitinophagales</taxon>
        <taxon>Chitinophagaceae</taxon>
        <taxon>Ginsengibacter</taxon>
    </lineage>
</organism>
<keyword evidence="2" id="KW-1185">Reference proteome</keyword>
<dbReference type="EMBL" id="VYQF01000003">
    <property type="protein sequence ID" value="KAA9038367.1"/>
    <property type="molecule type" value="Genomic_DNA"/>
</dbReference>
<proteinExistence type="predicted"/>
<evidence type="ECO:0000313" key="1">
    <source>
        <dbReference type="EMBL" id="KAA9038367.1"/>
    </source>
</evidence>
<reference evidence="1 2" key="1">
    <citation type="submission" date="2019-09" db="EMBL/GenBank/DDBJ databases">
        <title>Draft genome sequence of Ginsengibacter sp. BR5-29.</title>
        <authorList>
            <person name="Im W.-T."/>
        </authorList>
    </citation>
    <scope>NUCLEOTIDE SEQUENCE [LARGE SCALE GENOMIC DNA]</scope>
    <source>
        <strain evidence="1 2">BR5-29</strain>
    </source>
</reference>
<dbReference type="AlphaFoldDB" id="A0A5J5II22"/>
<accession>A0A5J5II22</accession>
<dbReference type="RefSeq" id="WP_150415042.1">
    <property type="nucleotide sequence ID" value="NZ_VYQF01000003.1"/>
</dbReference>